<gene>
    <name evidence="1" type="ORF">MIU77_17090</name>
</gene>
<evidence type="ECO:0000313" key="1">
    <source>
        <dbReference type="EMBL" id="ULN52528.1"/>
    </source>
</evidence>
<proteinExistence type="predicted"/>
<reference evidence="1" key="1">
    <citation type="submission" date="2022-08" db="EMBL/GenBank/DDBJ databases">
        <title>Complete genome sequence of 14 non-tuberculosis mycobacteria type-strains.</title>
        <authorList>
            <person name="Igarashi Y."/>
            <person name="Osugi A."/>
            <person name="Mitarai S."/>
        </authorList>
    </citation>
    <scope>NUCLEOTIDE SEQUENCE</scope>
    <source>
        <strain evidence="1">DSM 45575</strain>
    </source>
</reference>
<organism evidence="1 2">
    <name type="scientific">Mycolicibacillus parakoreensis</name>
    <dbReference type="NCBI Taxonomy" id="1069221"/>
    <lineage>
        <taxon>Bacteria</taxon>
        <taxon>Bacillati</taxon>
        <taxon>Actinomycetota</taxon>
        <taxon>Actinomycetes</taxon>
        <taxon>Mycobacteriales</taxon>
        <taxon>Mycobacteriaceae</taxon>
        <taxon>Mycolicibacillus</taxon>
    </lineage>
</organism>
<dbReference type="Proteomes" id="UP001055200">
    <property type="component" value="Chromosome"/>
</dbReference>
<keyword evidence="2" id="KW-1185">Reference proteome</keyword>
<sequence>MDASEQHRLHQLAHDLQRFAGEVHTLGYSPSIACGAEGPFLELSARMRARADALARMAAARSA</sequence>
<dbReference type="EMBL" id="CP092365">
    <property type="protein sequence ID" value="ULN52528.1"/>
    <property type="molecule type" value="Genomic_DNA"/>
</dbReference>
<evidence type="ECO:0000313" key="2">
    <source>
        <dbReference type="Proteomes" id="UP001055200"/>
    </source>
</evidence>
<accession>A0ABY3U0X1</accession>
<protein>
    <submittedName>
        <fullName evidence="1">Uncharacterized protein</fullName>
    </submittedName>
</protein>
<name>A0ABY3U0X1_9MYCO</name>
<dbReference type="RefSeq" id="WP_240170800.1">
    <property type="nucleotide sequence ID" value="NZ_CP092365.1"/>
</dbReference>